<dbReference type="GO" id="GO:0046872">
    <property type="term" value="F:metal ion binding"/>
    <property type="evidence" value="ECO:0007669"/>
    <property type="project" value="UniProtKB-KW"/>
</dbReference>
<evidence type="ECO:0000256" key="3">
    <source>
        <dbReference type="ARBA" id="ARBA00023004"/>
    </source>
</evidence>
<dbReference type="EMBL" id="DYZL01000070">
    <property type="protein sequence ID" value="HJH42886.1"/>
    <property type="molecule type" value="Genomic_DNA"/>
</dbReference>
<comment type="caution">
    <text evidence="6">The sequence shown here is derived from an EMBL/GenBank/DDBJ whole genome shotgun (WGS) entry which is preliminary data.</text>
</comment>
<dbReference type="SUPFAM" id="SSF54862">
    <property type="entry name" value="4Fe-4S ferredoxins"/>
    <property type="match status" value="1"/>
</dbReference>
<dbReference type="PANTHER" id="PTHR43177">
    <property type="entry name" value="PROTEIN NRFC"/>
    <property type="match status" value="1"/>
</dbReference>
<dbReference type="InterPro" id="IPR017896">
    <property type="entry name" value="4Fe4S_Fe-S-bd"/>
</dbReference>
<feature type="domain" description="4Fe-4S ferredoxin-type" evidence="5">
    <location>
        <begin position="4"/>
        <end position="32"/>
    </location>
</feature>
<dbReference type="GO" id="GO:0051539">
    <property type="term" value="F:4 iron, 4 sulfur cluster binding"/>
    <property type="evidence" value="ECO:0007669"/>
    <property type="project" value="UniProtKB-KW"/>
</dbReference>
<dbReference type="Pfam" id="PF13247">
    <property type="entry name" value="Fer4_11"/>
    <property type="match status" value="1"/>
</dbReference>
<feature type="domain" description="4Fe-4S ferredoxin-type" evidence="5">
    <location>
        <begin position="81"/>
        <end position="110"/>
    </location>
</feature>
<evidence type="ECO:0000256" key="2">
    <source>
        <dbReference type="ARBA" id="ARBA00022723"/>
    </source>
</evidence>
<dbReference type="Proteomes" id="UP000789325">
    <property type="component" value="Unassembled WGS sequence"/>
</dbReference>
<evidence type="ECO:0000259" key="5">
    <source>
        <dbReference type="PROSITE" id="PS51379"/>
    </source>
</evidence>
<keyword evidence="2" id="KW-0479">Metal-binding</keyword>
<keyword evidence="1" id="KW-0004">4Fe-4S</keyword>
<reference evidence="6" key="1">
    <citation type="journal article" date="2021" name="PeerJ">
        <title>Extensive microbial diversity within the chicken gut microbiome revealed by metagenomics and culture.</title>
        <authorList>
            <person name="Gilroy R."/>
            <person name="Ravi A."/>
            <person name="Getino M."/>
            <person name="Pursley I."/>
            <person name="Horton D.L."/>
            <person name="Alikhan N.F."/>
            <person name="Baker D."/>
            <person name="Gharbi K."/>
            <person name="Hall N."/>
            <person name="Watson M."/>
            <person name="Adriaenssens E.M."/>
            <person name="Foster-Nyarko E."/>
            <person name="Jarju S."/>
            <person name="Secka A."/>
            <person name="Antonio M."/>
            <person name="Oren A."/>
            <person name="Chaudhuri R.R."/>
            <person name="La Ragione R."/>
            <person name="Hildebrand F."/>
            <person name="Pallen M.J."/>
        </authorList>
    </citation>
    <scope>NUCLEOTIDE SEQUENCE</scope>
    <source>
        <strain evidence="6">USAMLcec12-2067</strain>
    </source>
</reference>
<sequence length="183" mass="19711">MTQKAFAVDLTRCIGCNACRISCKQIRDLANAVHRRTVFELSETLAGSVARSYLSVACNHCDDPGCLANCPTAAYSKNADGIVVHNKDVCVGCKMCEWTCPYGVPKFDEEAGVVDKCDMCYERMDAGLQPACVASCPLSAIRIVDADDVPAGYQRGVEGYPDTALTGANLYVKVPSAVEEVRR</sequence>
<accession>A0A9D3AD28</accession>
<name>A0A9D3AD28_9ACTN</name>
<gene>
    <name evidence="6" type="ORF">K8V16_03735</name>
</gene>
<dbReference type="InterPro" id="IPR017900">
    <property type="entry name" value="4Fe4S_Fe_S_CS"/>
</dbReference>
<evidence type="ECO:0000313" key="6">
    <source>
        <dbReference type="EMBL" id="HJH42886.1"/>
    </source>
</evidence>
<evidence type="ECO:0000256" key="1">
    <source>
        <dbReference type="ARBA" id="ARBA00022485"/>
    </source>
</evidence>
<dbReference type="Gene3D" id="3.30.70.20">
    <property type="match status" value="2"/>
</dbReference>
<dbReference type="PANTHER" id="PTHR43177:SF9">
    <property type="entry name" value="PROTEIN NRFC"/>
    <property type="match status" value="1"/>
</dbReference>
<keyword evidence="4" id="KW-0411">Iron-sulfur</keyword>
<keyword evidence="3" id="KW-0408">Iron</keyword>
<dbReference type="PROSITE" id="PS00198">
    <property type="entry name" value="4FE4S_FER_1"/>
    <property type="match status" value="1"/>
</dbReference>
<dbReference type="CDD" id="cd16371">
    <property type="entry name" value="DMSOR_beta_like"/>
    <property type="match status" value="1"/>
</dbReference>
<dbReference type="AlphaFoldDB" id="A0A9D3AD28"/>
<proteinExistence type="predicted"/>
<organism evidence="6 7">
    <name type="scientific">Rubneribacter badeniensis</name>
    <dbReference type="NCBI Taxonomy" id="2070688"/>
    <lineage>
        <taxon>Bacteria</taxon>
        <taxon>Bacillati</taxon>
        <taxon>Actinomycetota</taxon>
        <taxon>Coriobacteriia</taxon>
        <taxon>Eggerthellales</taxon>
        <taxon>Eggerthellaceae</taxon>
        <taxon>Rubneribacter</taxon>
    </lineage>
</organism>
<dbReference type="InterPro" id="IPR050954">
    <property type="entry name" value="ET_IronSulfur_Cluster-Binding"/>
</dbReference>
<reference evidence="6" key="2">
    <citation type="submission" date="2021-09" db="EMBL/GenBank/DDBJ databases">
        <authorList>
            <person name="Gilroy R."/>
        </authorList>
    </citation>
    <scope>NUCLEOTIDE SEQUENCE</scope>
    <source>
        <strain evidence="6">USAMLcec12-2067</strain>
    </source>
</reference>
<protein>
    <submittedName>
        <fullName evidence="6">4Fe-4S dicluster domain-containing protein</fullName>
    </submittedName>
</protein>
<evidence type="ECO:0000256" key="4">
    <source>
        <dbReference type="ARBA" id="ARBA00023014"/>
    </source>
</evidence>
<dbReference type="PROSITE" id="PS51379">
    <property type="entry name" value="4FE4S_FER_2"/>
    <property type="match status" value="2"/>
</dbReference>
<evidence type="ECO:0000313" key="7">
    <source>
        <dbReference type="Proteomes" id="UP000789325"/>
    </source>
</evidence>